<evidence type="ECO:0000313" key="3">
    <source>
        <dbReference type="EMBL" id="MDT0418633.1"/>
    </source>
</evidence>
<evidence type="ECO:0000256" key="1">
    <source>
        <dbReference type="PIRSR" id="PIRSR613078-2"/>
    </source>
</evidence>
<dbReference type="EMBL" id="JAVRER010000049">
    <property type="protein sequence ID" value="MDT0418633.1"/>
    <property type="molecule type" value="Genomic_DNA"/>
</dbReference>
<dbReference type="Proteomes" id="UP001183610">
    <property type="component" value="Unassembled WGS sequence"/>
</dbReference>
<sequence length="185" mass="19770">MSAAVSSGGMSAPAPATTRKLVLLRHAKADWPEGSDHERPLAERGRKDAPAAGRRLADLGIAADLALCSTALRTRETWKLAVPELPERPRTVYEERIYEAAPGALIELLNEVDDEAATVLLIGHNPGVQALTEILAGSVAGERAARLSGRDFPTAAFSVLEFTGPWKSLEPGVATLTDYWAPHEV</sequence>
<keyword evidence="5" id="KW-1185">Reference proteome</keyword>
<reference evidence="4" key="1">
    <citation type="submission" date="2023-07" db="EMBL/GenBank/DDBJ databases">
        <title>30 novel species of actinomycetes from the DSMZ collection.</title>
        <authorList>
            <person name="Nouioui I."/>
        </authorList>
    </citation>
    <scope>NUCLEOTIDE SEQUENCE [LARGE SCALE GENOMIC DNA]</scope>
    <source>
        <strain evidence="2">DSM 41979</strain>
        <strain evidence="4">DSM 41982</strain>
    </source>
</reference>
<comment type="caution">
    <text evidence="3">The sequence shown here is derived from an EMBL/GenBank/DDBJ whole genome shotgun (WGS) entry which is preliminary data.</text>
</comment>
<dbReference type="Gene3D" id="3.40.50.1240">
    <property type="entry name" value="Phosphoglycerate mutase-like"/>
    <property type="match status" value="1"/>
</dbReference>
<dbReference type="PANTHER" id="PTHR47623:SF1">
    <property type="entry name" value="OS09G0287300 PROTEIN"/>
    <property type="match status" value="1"/>
</dbReference>
<dbReference type="PANTHER" id="PTHR47623">
    <property type="entry name" value="OS09G0287300 PROTEIN"/>
    <property type="match status" value="1"/>
</dbReference>
<evidence type="ECO:0000313" key="2">
    <source>
        <dbReference type="EMBL" id="MDT0412351.1"/>
    </source>
</evidence>
<dbReference type="SMART" id="SM00855">
    <property type="entry name" value="PGAM"/>
    <property type="match status" value="1"/>
</dbReference>
<evidence type="ECO:0000313" key="5">
    <source>
        <dbReference type="Proteomes" id="UP001183610"/>
    </source>
</evidence>
<dbReference type="SUPFAM" id="SSF53254">
    <property type="entry name" value="Phosphoglycerate mutase-like"/>
    <property type="match status" value="1"/>
</dbReference>
<evidence type="ECO:0000313" key="4">
    <source>
        <dbReference type="Proteomes" id="UP001183607"/>
    </source>
</evidence>
<dbReference type="RefSeq" id="WP_007828718.1">
    <property type="nucleotide sequence ID" value="NZ_JAVRER010000049.1"/>
</dbReference>
<dbReference type="EMBL" id="JAVRET010000078">
    <property type="protein sequence ID" value="MDT0412351.1"/>
    <property type="molecule type" value="Genomic_DNA"/>
</dbReference>
<dbReference type="AlphaFoldDB" id="A0ABD5ED98"/>
<feature type="binding site" evidence="1">
    <location>
        <position position="73"/>
    </location>
    <ligand>
        <name>substrate</name>
    </ligand>
</feature>
<dbReference type="Pfam" id="PF00300">
    <property type="entry name" value="His_Phos_1"/>
    <property type="match status" value="1"/>
</dbReference>
<proteinExistence type="predicted"/>
<dbReference type="InterPro" id="IPR029033">
    <property type="entry name" value="His_PPase_superfam"/>
</dbReference>
<organism evidence="3 4">
    <name type="scientific">Streptomyces evansiae</name>
    <dbReference type="NCBI Taxonomy" id="3075535"/>
    <lineage>
        <taxon>Bacteria</taxon>
        <taxon>Bacillati</taxon>
        <taxon>Actinomycetota</taxon>
        <taxon>Actinomycetes</taxon>
        <taxon>Kitasatosporales</taxon>
        <taxon>Streptomycetaceae</taxon>
        <taxon>Streptomyces</taxon>
    </lineage>
</organism>
<dbReference type="Proteomes" id="UP001183607">
    <property type="component" value="Unassembled WGS sequence"/>
</dbReference>
<name>A0ABD5ED98_9ACTN</name>
<dbReference type="InterPro" id="IPR013078">
    <property type="entry name" value="His_Pase_superF_clade-1"/>
</dbReference>
<dbReference type="CDD" id="cd07067">
    <property type="entry name" value="HP_PGM_like"/>
    <property type="match status" value="1"/>
</dbReference>
<protein>
    <submittedName>
        <fullName evidence="3">Histidine phosphatase family protein</fullName>
    </submittedName>
</protein>
<accession>A0ABD5ED98</accession>
<reference evidence="3" key="2">
    <citation type="submission" date="2024-03" db="EMBL/GenBank/DDBJ databases">
        <title>30 novel species of actinomycetes from the DSMZ collection.</title>
        <authorList>
            <person name="Nouioui I."/>
        </authorList>
    </citation>
    <scope>NUCLEOTIDE SEQUENCE</scope>
    <source>
        <strain evidence="5">DSM 41979</strain>
        <strain evidence="3">DSM 41982</strain>
    </source>
</reference>
<gene>
    <name evidence="3" type="ORF">RM574_24415</name>
    <name evidence="2" type="ORF">RM698_25300</name>
</gene>